<sequence length="144" mass="16933">MHFITGGAFNGKRVWVKNRYMVTKGDRWLSAYDHAPLPTDLTAMEEDLIILEGIEIWLKKLTREFNANKCRKIWNSCLGNWLMWERAKVNRKLVVIGTDITKGIVPMEKENRLWRDVTGWAYQDCAKVAEKMEIIWYGINQTIK</sequence>
<dbReference type="Pfam" id="PF02283">
    <property type="entry name" value="CobU"/>
    <property type="match status" value="1"/>
</dbReference>
<dbReference type="GO" id="GO:0016779">
    <property type="term" value="F:nucleotidyltransferase activity"/>
    <property type="evidence" value="ECO:0007669"/>
    <property type="project" value="UniProtKB-KW"/>
</dbReference>
<gene>
    <name evidence="1" type="ORF">NDK43_11175</name>
</gene>
<dbReference type="InterPro" id="IPR003203">
    <property type="entry name" value="CobU/CobP"/>
</dbReference>
<keyword evidence="2" id="KW-1185">Reference proteome</keyword>
<evidence type="ECO:0000313" key="1">
    <source>
        <dbReference type="EMBL" id="MCM2532851.1"/>
    </source>
</evidence>
<dbReference type="GO" id="GO:0016301">
    <property type="term" value="F:kinase activity"/>
    <property type="evidence" value="ECO:0007669"/>
    <property type="project" value="UniProtKB-KW"/>
</dbReference>
<dbReference type="EMBL" id="JAMQCR010000001">
    <property type="protein sequence ID" value="MCM2532851.1"/>
    <property type="molecule type" value="Genomic_DNA"/>
</dbReference>
<dbReference type="Proteomes" id="UP001523262">
    <property type="component" value="Unassembled WGS sequence"/>
</dbReference>
<name>A0ABT0W942_9BACI</name>
<evidence type="ECO:0000313" key="2">
    <source>
        <dbReference type="Proteomes" id="UP001523262"/>
    </source>
</evidence>
<proteinExistence type="predicted"/>
<protein>
    <submittedName>
        <fullName evidence="1">Bifunctional adenosylcobinamide kinase/adenosylcobinamide-phosphate guanylyltransferase</fullName>
    </submittedName>
</protein>
<comment type="caution">
    <text evidence="1">The sequence shown here is derived from an EMBL/GenBank/DDBJ whole genome shotgun (WGS) entry which is preliminary data.</text>
</comment>
<reference evidence="1 2" key="1">
    <citation type="submission" date="2022-06" db="EMBL/GenBank/DDBJ databases">
        <authorList>
            <person name="Jeon C.O."/>
        </authorList>
    </citation>
    <scope>NUCLEOTIDE SEQUENCE [LARGE SCALE GENOMIC DNA]</scope>
    <source>
        <strain evidence="1 2">KCTC 13943</strain>
    </source>
</reference>
<keyword evidence="1" id="KW-0808">Transferase</keyword>
<dbReference type="Gene3D" id="3.40.50.300">
    <property type="entry name" value="P-loop containing nucleotide triphosphate hydrolases"/>
    <property type="match status" value="1"/>
</dbReference>
<keyword evidence="1" id="KW-0548">Nucleotidyltransferase</keyword>
<keyword evidence="1" id="KW-0418">Kinase</keyword>
<dbReference type="SUPFAM" id="SSF52540">
    <property type="entry name" value="P-loop containing nucleoside triphosphate hydrolases"/>
    <property type="match status" value="1"/>
</dbReference>
<dbReference type="InterPro" id="IPR027417">
    <property type="entry name" value="P-loop_NTPase"/>
</dbReference>
<organism evidence="1 2">
    <name type="scientific">Neobacillus pocheonensis</name>
    <dbReference type="NCBI Taxonomy" id="363869"/>
    <lineage>
        <taxon>Bacteria</taxon>
        <taxon>Bacillati</taxon>
        <taxon>Bacillota</taxon>
        <taxon>Bacilli</taxon>
        <taxon>Bacillales</taxon>
        <taxon>Bacillaceae</taxon>
        <taxon>Neobacillus</taxon>
    </lineage>
</organism>
<accession>A0ABT0W942</accession>